<keyword evidence="4" id="KW-1185">Reference proteome</keyword>
<dbReference type="GeneTree" id="ENSGT00940000180525"/>
<dbReference type="Ensembl" id="ENSHCOT00000019002.1">
    <property type="protein sequence ID" value="ENSHCOP00000025126.1"/>
    <property type="gene ID" value="ENSHCOG00000015041.1"/>
</dbReference>
<feature type="region of interest" description="Disordered" evidence="2">
    <location>
        <begin position="46"/>
        <end position="105"/>
    </location>
</feature>
<evidence type="ECO:0000256" key="1">
    <source>
        <dbReference type="ARBA" id="ARBA00022553"/>
    </source>
</evidence>
<evidence type="ECO:0000313" key="3">
    <source>
        <dbReference type="Ensembl" id="ENSHCOP00000025126.1"/>
    </source>
</evidence>
<evidence type="ECO:0000313" key="4">
    <source>
        <dbReference type="Proteomes" id="UP000264820"/>
    </source>
</evidence>
<reference evidence="3" key="1">
    <citation type="submission" date="2025-08" db="UniProtKB">
        <authorList>
            <consortium name="Ensembl"/>
        </authorList>
    </citation>
    <scope>IDENTIFICATION</scope>
</reference>
<proteinExistence type="predicted"/>
<dbReference type="PANTHER" id="PTHR14972">
    <property type="entry name" value="AGAP011572-PA"/>
    <property type="match status" value="1"/>
</dbReference>
<dbReference type="AlphaFoldDB" id="A0A3Q3E1E7"/>
<reference evidence="3" key="2">
    <citation type="submission" date="2025-09" db="UniProtKB">
        <authorList>
            <consortium name="Ensembl"/>
        </authorList>
    </citation>
    <scope>IDENTIFICATION</scope>
</reference>
<sequence length="105" mass="10896">MSSRQSTSASVPLFSCPDKNKVNFIPTGSAFCPVKLPGSLHLMSAVQSEEHEDGTETTLHGAPAEASTSTATEDPPERGASVISALTPPTPLLSLHDVQSVSGHQ</sequence>
<feature type="compositionally biased region" description="Low complexity" evidence="2">
    <location>
        <begin position="64"/>
        <end position="73"/>
    </location>
</feature>
<evidence type="ECO:0000256" key="2">
    <source>
        <dbReference type="SAM" id="MobiDB-lite"/>
    </source>
</evidence>
<dbReference type="InterPro" id="IPR026642">
    <property type="entry name" value="Glcci1/FAM117"/>
</dbReference>
<dbReference type="Pfam" id="PF15388">
    <property type="entry name" value="FAM117"/>
    <property type="match status" value="1"/>
</dbReference>
<dbReference type="PANTHER" id="PTHR14972:SF3">
    <property type="entry name" value="GLUCOCORTICOID-INDUCED TRANSCRIPT 1 PROTEIN"/>
    <property type="match status" value="1"/>
</dbReference>
<protein>
    <recommendedName>
        <fullName evidence="5">Glucocorticoid induced 1a</fullName>
    </recommendedName>
</protein>
<dbReference type="GO" id="GO:0072015">
    <property type="term" value="P:podocyte development"/>
    <property type="evidence" value="ECO:0007669"/>
    <property type="project" value="TreeGrafter"/>
</dbReference>
<keyword evidence="1" id="KW-0597">Phosphoprotein</keyword>
<accession>A0A3Q3E1E7</accession>
<evidence type="ECO:0008006" key="5">
    <source>
        <dbReference type="Google" id="ProtNLM"/>
    </source>
</evidence>
<organism evidence="3 4">
    <name type="scientific">Hippocampus comes</name>
    <name type="common">Tiger tail seahorse</name>
    <dbReference type="NCBI Taxonomy" id="109280"/>
    <lineage>
        <taxon>Eukaryota</taxon>
        <taxon>Metazoa</taxon>
        <taxon>Chordata</taxon>
        <taxon>Craniata</taxon>
        <taxon>Vertebrata</taxon>
        <taxon>Euteleostomi</taxon>
        <taxon>Actinopterygii</taxon>
        <taxon>Neopterygii</taxon>
        <taxon>Teleostei</taxon>
        <taxon>Neoteleostei</taxon>
        <taxon>Acanthomorphata</taxon>
        <taxon>Syngnathiaria</taxon>
        <taxon>Syngnathiformes</taxon>
        <taxon>Syngnathoidei</taxon>
        <taxon>Syngnathidae</taxon>
        <taxon>Hippocampus</taxon>
    </lineage>
</organism>
<dbReference type="Proteomes" id="UP000264820">
    <property type="component" value="Unplaced"/>
</dbReference>
<name>A0A3Q3E1E7_HIPCM</name>
<dbReference type="GO" id="GO:0005737">
    <property type="term" value="C:cytoplasm"/>
    <property type="evidence" value="ECO:0007669"/>
    <property type="project" value="TreeGrafter"/>
</dbReference>